<organism evidence="1 2">
    <name type="scientific">Candidatus Collierbacteria bacterium GW2011_GWB2_45_17</name>
    <dbReference type="NCBI Taxonomy" id="1618388"/>
    <lineage>
        <taxon>Bacteria</taxon>
        <taxon>Candidatus Collieribacteriota</taxon>
    </lineage>
</organism>
<accession>A0A837IH86</accession>
<proteinExistence type="predicted"/>
<dbReference type="Proteomes" id="UP000034078">
    <property type="component" value="Unassembled WGS sequence"/>
</dbReference>
<gene>
    <name evidence="1" type="ORF">UX01_C0016G0007</name>
</gene>
<protein>
    <submittedName>
        <fullName evidence="1">Uncharacterized protein</fullName>
    </submittedName>
</protein>
<dbReference type="EMBL" id="LCKO01000016">
    <property type="protein sequence ID" value="KKT98950.1"/>
    <property type="molecule type" value="Genomic_DNA"/>
</dbReference>
<name>A0A837IH86_9BACT</name>
<evidence type="ECO:0000313" key="2">
    <source>
        <dbReference type="Proteomes" id="UP000034078"/>
    </source>
</evidence>
<sequence>MKPNANLYRLGIILDFTKSQQGFLEQVGFFNPEPQINSALDHFPGIDKSNLTRLIIWQGVDEKGRVSNRLFDLQPLPFRHSLRELTHQLNERNFQEFLGDPNEDLSNLVNFKVLEVKWFIKLWENKNRDVPDYAPKRLNNGLKFVYTDNKLIVSFQKVSTGKF</sequence>
<reference evidence="1 2" key="1">
    <citation type="journal article" date="2015" name="Nature">
        <title>rRNA introns, odd ribosomes, and small enigmatic genomes across a large radiation of phyla.</title>
        <authorList>
            <person name="Brown C.T."/>
            <person name="Hug L.A."/>
            <person name="Thomas B.C."/>
            <person name="Sharon I."/>
            <person name="Castelle C.J."/>
            <person name="Singh A."/>
            <person name="Wilkins M.J."/>
            <person name="Williams K.H."/>
            <person name="Banfield J.F."/>
        </authorList>
    </citation>
    <scope>NUCLEOTIDE SEQUENCE [LARGE SCALE GENOMIC DNA]</scope>
</reference>
<dbReference type="AlphaFoldDB" id="A0A837IH86"/>
<comment type="caution">
    <text evidence="1">The sequence shown here is derived from an EMBL/GenBank/DDBJ whole genome shotgun (WGS) entry which is preliminary data.</text>
</comment>
<evidence type="ECO:0000313" key="1">
    <source>
        <dbReference type="EMBL" id="KKT98950.1"/>
    </source>
</evidence>